<dbReference type="OrthoDB" id="7327264at2"/>
<organism evidence="2 3">
    <name type="scientific">Pedosphaera parvula (strain Ellin514)</name>
    <dbReference type="NCBI Taxonomy" id="320771"/>
    <lineage>
        <taxon>Bacteria</taxon>
        <taxon>Pseudomonadati</taxon>
        <taxon>Verrucomicrobiota</taxon>
        <taxon>Pedosphaerae</taxon>
        <taxon>Pedosphaerales</taxon>
        <taxon>Pedosphaeraceae</taxon>
        <taxon>Pedosphaera</taxon>
    </lineage>
</organism>
<accession>B9XA94</accession>
<dbReference type="InterPro" id="IPR025399">
    <property type="entry name" value="DUF4372"/>
</dbReference>
<sequence length="166" mass="19563">MIRTGSLYTQILSLFQRSDFERHARELKSDYRSKGFSSWDQFVAMLFCQLAQARSLREISDGLKSCEGRLKHLGLENEPRRSTLSYANVHRPWELFERLFRDLLAQCQALSPKKKFRFKNRLLSLDSTTVDLCANMFDWARWRRTKDAVKLHLLLDHEGICRFSGT</sequence>
<dbReference type="STRING" id="320771.Cflav_PD6070"/>
<comment type="caution">
    <text evidence="2">The sequence shown here is derived from an EMBL/GenBank/DDBJ whole genome shotgun (WGS) entry which is preliminary data.</text>
</comment>
<dbReference type="RefSeq" id="WP_007412742.1">
    <property type="nucleotide sequence ID" value="NZ_ABOX02000001.1"/>
</dbReference>
<dbReference type="EMBL" id="ABOX02000001">
    <property type="protein sequence ID" value="EEF63435.1"/>
    <property type="molecule type" value="Genomic_DNA"/>
</dbReference>
<name>B9XA94_PEDPL</name>
<feature type="domain" description="DUF4372" evidence="1">
    <location>
        <begin position="6"/>
        <end position="75"/>
    </location>
</feature>
<dbReference type="Proteomes" id="UP000003688">
    <property type="component" value="Unassembled WGS sequence"/>
</dbReference>
<proteinExistence type="predicted"/>
<evidence type="ECO:0000259" key="1">
    <source>
        <dbReference type="Pfam" id="PF14294"/>
    </source>
</evidence>
<evidence type="ECO:0000313" key="3">
    <source>
        <dbReference type="Proteomes" id="UP000003688"/>
    </source>
</evidence>
<reference evidence="2 3" key="1">
    <citation type="journal article" date="2011" name="J. Bacteriol.">
        <title>Genome sequence of 'Pedosphaera parvula' Ellin514, an aerobic Verrucomicrobial isolate from pasture soil.</title>
        <authorList>
            <person name="Kant R."/>
            <person name="van Passel M.W."/>
            <person name="Sangwan P."/>
            <person name="Palva A."/>
            <person name="Lucas S."/>
            <person name="Copeland A."/>
            <person name="Lapidus A."/>
            <person name="Glavina Del Rio T."/>
            <person name="Dalin E."/>
            <person name="Tice H."/>
            <person name="Bruce D."/>
            <person name="Goodwin L."/>
            <person name="Pitluck S."/>
            <person name="Chertkov O."/>
            <person name="Larimer F.W."/>
            <person name="Land M.L."/>
            <person name="Hauser L."/>
            <person name="Brettin T.S."/>
            <person name="Detter J.C."/>
            <person name="Han S."/>
            <person name="de Vos W.M."/>
            <person name="Janssen P.H."/>
            <person name="Smidt H."/>
        </authorList>
    </citation>
    <scope>NUCLEOTIDE SEQUENCE [LARGE SCALE GENOMIC DNA]</scope>
    <source>
        <strain evidence="2 3">Ellin514</strain>
    </source>
</reference>
<protein>
    <submittedName>
        <fullName evidence="2">ISPg4, transposase</fullName>
    </submittedName>
</protein>
<dbReference type="Pfam" id="PF14294">
    <property type="entry name" value="DUF4372"/>
    <property type="match status" value="1"/>
</dbReference>
<evidence type="ECO:0000313" key="2">
    <source>
        <dbReference type="EMBL" id="EEF63435.1"/>
    </source>
</evidence>
<dbReference type="AlphaFoldDB" id="B9XA94"/>
<keyword evidence="3" id="KW-1185">Reference proteome</keyword>
<gene>
    <name evidence="2" type="ORF">Cflav_PD6070</name>
</gene>